<feature type="transmembrane region" description="Helical" evidence="3">
    <location>
        <begin position="105"/>
        <end position="122"/>
    </location>
</feature>
<keyword evidence="1" id="KW-0802">TPR repeat</keyword>
<feature type="transmembrane region" description="Helical" evidence="3">
    <location>
        <begin position="16"/>
        <end position="36"/>
    </location>
</feature>
<feature type="transmembrane region" description="Helical" evidence="3">
    <location>
        <begin position="231"/>
        <end position="249"/>
    </location>
</feature>
<feature type="transmembrane region" description="Helical" evidence="3">
    <location>
        <begin position="362"/>
        <end position="380"/>
    </location>
</feature>
<proteinExistence type="predicted"/>
<organism evidence="4 5">
    <name type="scientific">candidate division WWE3 bacterium CG23_combo_of_CG06-09_8_20_14_all_40_14</name>
    <dbReference type="NCBI Taxonomy" id="1975095"/>
    <lineage>
        <taxon>Bacteria</taxon>
        <taxon>Katanobacteria</taxon>
    </lineage>
</organism>
<feature type="transmembrane region" description="Helical" evidence="3">
    <location>
        <begin position="462"/>
        <end position="483"/>
    </location>
</feature>
<feature type="region of interest" description="Disordered" evidence="2">
    <location>
        <begin position="711"/>
        <end position="761"/>
    </location>
</feature>
<feature type="transmembrane region" description="Helical" evidence="3">
    <location>
        <begin position="134"/>
        <end position="155"/>
    </location>
</feature>
<dbReference type="PANTHER" id="PTHR37422:SF13">
    <property type="entry name" value="LIPOPOLYSACCHARIDE BIOSYNTHESIS PROTEIN PA4999-RELATED"/>
    <property type="match status" value="1"/>
</dbReference>
<keyword evidence="3" id="KW-0472">Membrane</keyword>
<comment type="caution">
    <text evidence="4">The sequence shown here is derived from an EMBL/GenBank/DDBJ whole genome shotgun (WGS) entry which is preliminary data.</text>
</comment>
<dbReference type="EMBL" id="PCQY01000022">
    <property type="protein sequence ID" value="PIP04576.1"/>
    <property type="molecule type" value="Genomic_DNA"/>
</dbReference>
<feature type="transmembrane region" description="Helical" evidence="3">
    <location>
        <begin position="42"/>
        <end position="61"/>
    </location>
</feature>
<keyword evidence="3" id="KW-0812">Transmembrane</keyword>
<evidence type="ECO:0000256" key="1">
    <source>
        <dbReference type="PROSITE-ProRule" id="PRU00339"/>
    </source>
</evidence>
<evidence type="ECO:0000256" key="3">
    <source>
        <dbReference type="SAM" id="Phobius"/>
    </source>
</evidence>
<keyword evidence="3" id="KW-1133">Transmembrane helix</keyword>
<gene>
    <name evidence="4" type="ORF">COX53_01780</name>
</gene>
<dbReference type="SMART" id="SM00028">
    <property type="entry name" value="TPR"/>
    <property type="match status" value="3"/>
</dbReference>
<feature type="compositionally biased region" description="Polar residues" evidence="2">
    <location>
        <begin position="749"/>
        <end position="761"/>
    </location>
</feature>
<accession>A0A2G9XC83</accession>
<feature type="transmembrane region" description="Helical" evidence="3">
    <location>
        <begin position="208"/>
        <end position="225"/>
    </location>
</feature>
<feature type="compositionally biased region" description="Low complexity" evidence="2">
    <location>
        <begin position="716"/>
        <end position="726"/>
    </location>
</feature>
<dbReference type="PROSITE" id="PS50005">
    <property type="entry name" value="TPR"/>
    <property type="match status" value="1"/>
</dbReference>
<feature type="transmembrane region" description="Helical" evidence="3">
    <location>
        <begin position="392"/>
        <end position="425"/>
    </location>
</feature>
<evidence type="ECO:0000313" key="5">
    <source>
        <dbReference type="Proteomes" id="UP000231388"/>
    </source>
</evidence>
<dbReference type="AlphaFoldDB" id="A0A2G9XC83"/>
<feature type="transmembrane region" description="Helical" evidence="3">
    <location>
        <begin position="261"/>
        <end position="279"/>
    </location>
</feature>
<sequence>MEKNNLLNLIDATQESLTYAIPVFAILFFLPVTSNFFEFNKIIFALAASSLALLIWAVKAVNTQKLILVKSPLDIGFGLLIISSILSTIFSISKFSSLFGQYGTFFPNIFIAVLLFSLYYALTSNIKSEKVIKNTVKSFVIAASLAALIGLLSYFNLTEKLLPFEWAQGGGFNTLGSPFTLGIISGIAFGISLSLITKSAEEKNTLEVALYTLTALITGFFILAANNIPTWVAAGVASSFVALNIYFNHSDKISKSTLAKTAGLSLAATLGLFAAITYIPSLTSGLGINYTRTTEITLDYKTSWQIATSALRDYPFFGSGVATYTTDFTIYKPLSFNSSPFWNLRFGKPSGEFFRIFSEQGLLGLGALIILVLAVIKFSLQSVKAKNDFMTIGLSAASFGLLAGMVFYSANTTLAFITVIILALLVSYQKDVREASVEEVVFSVSAISERLSLHLGAAKKEILTYVFMGIALLITIPTLFISVKGYAAEIYRKSALVSASQGNIGGAYNIYNKAILNNPFYDTYRRDAANIDIALIALIAQKGDKITEQDKSDMQQLVNQAVREVRLTTEKINPLSAANWEHRAWVFNQLTALDKTAAQASMDAAQRAIQLDPLNPILRVGTGNVVGVGSIYYSAGDFQRAAVSFAEAIQLKSDFANAYYNLSLSQAQLKNWEASATNMEIVLRLLPRDSEDFKIASENLKILQEQAEKAREELAKQQAAQEAQQEQIKKEPTPPQQPVVNETPAENAPIQTEPVTQPAQQ</sequence>
<feature type="transmembrane region" description="Helical" evidence="3">
    <location>
        <begin position="175"/>
        <end position="196"/>
    </location>
</feature>
<protein>
    <submittedName>
        <fullName evidence="4">Uncharacterized protein</fullName>
    </submittedName>
</protein>
<dbReference type="InterPro" id="IPR011990">
    <property type="entry name" value="TPR-like_helical_dom_sf"/>
</dbReference>
<feature type="transmembrane region" description="Helical" evidence="3">
    <location>
        <begin position="73"/>
        <end position="93"/>
    </location>
</feature>
<evidence type="ECO:0000256" key="2">
    <source>
        <dbReference type="SAM" id="MobiDB-lite"/>
    </source>
</evidence>
<feature type="repeat" description="TPR" evidence="1">
    <location>
        <begin position="622"/>
        <end position="655"/>
    </location>
</feature>
<reference evidence="4 5" key="1">
    <citation type="submission" date="2017-09" db="EMBL/GenBank/DDBJ databases">
        <title>Depth-based differentiation of microbial function through sediment-hosted aquifers and enrichment of novel symbionts in the deep terrestrial subsurface.</title>
        <authorList>
            <person name="Probst A.J."/>
            <person name="Ladd B."/>
            <person name="Jarett J.K."/>
            <person name="Geller-Mcgrath D.E."/>
            <person name="Sieber C.M."/>
            <person name="Emerson J.B."/>
            <person name="Anantharaman K."/>
            <person name="Thomas B.C."/>
            <person name="Malmstrom R."/>
            <person name="Stieglmeier M."/>
            <person name="Klingl A."/>
            <person name="Woyke T."/>
            <person name="Ryan C.M."/>
            <person name="Banfield J.F."/>
        </authorList>
    </citation>
    <scope>NUCLEOTIDE SEQUENCE [LARGE SCALE GENOMIC DNA]</scope>
    <source>
        <strain evidence="4">CG23_combo_of_CG06-09_8_20_14_all_40_14</strain>
    </source>
</reference>
<evidence type="ECO:0000313" key="4">
    <source>
        <dbReference type="EMBL" id="PIP04576.1"/>
    </source>
</evidence>
<dbReference type="PANTHER" id="PTHR37422">
    <property type="entry name" value="TEICHURONIC ACID BIOSYNTHESIS PROTEIN TUAE"/>
    <property type="match status" value="1"/>
</dbReference>
<dbReference type="Proteomes" id="UP000231388">
    <property type="component" value="Unassembled WGS sequence"/>
</dbReference>
<dbReference type="InterPro" id="IPR051533">
    <property type="entry name" value="WaaL-like"/>
</dbReference>
<dbReference type="SUPFAM" id="SSF48452">
    <property type="entry name" value="TPR-like"/>
    <property type="match status" value="1"/>
</dbReference>
<dbReference type="Pfam" id="PF13414">
    <property type="entry name" value="TPR_11"/>
    <property type="match status" value="1"/>
</dbReference>
<dbReference type="Gene3D" id="1.25.40.10">
    <property type="entry name" value="Tetratricopeptide repeat domain"/>
    <property type="match status" value="1"/>
</dbReference>
<name>A0A2G9XC83_UNCKA</name>
<dbReference type="InterPro" id="IPR019734">
    <property type="entry name" value="TPR_rpt"/>
</dbReference>